<proteinExistence type="predicted"/>
<keyword evidence="2" id="KW-0472">Membrane</keyword>
<keyword evidence="2" id="KW-0812">Transmembrane</keyword>
<feature type="region of interest" description="Disordered" evidence="1">
    <location>
        <begin position="163"/>
        <end position="254"/>
    </location>
</feature>
<gene>
    <name evidence="3" type="ORF">SNE40_019966</name>
</gene>
<accession>A0AAN8J4J2</accession>
<protein>
    <submittedName>
        <fullName evidence="3">Uncharacterized protein</fullName>
    </submittedName>
</protein>
<feature type="transmembrane region" description="Helical" evidence="2">
    <location>
        <begin position="55"/>
        <end position="80"/>
    </location>
</feature>
<comment type="caution">
    <text evidence="3">The sequence shown here is derived from an EMBL/GenBank/DDBJ whole genome shotgun (WGS) entry which is preliminary data.</text>
</comment>
<feature type="region of interest" description="Disordered" evidence="1">
    <location>
        <begin position="276"/>
        <end position="324"/>
    </location>
</feature>
<dbReference type="EMBL" id="JAZGQO010000015">
    <property type="protein sequence ID" value="KAK6168785.1"/>
    <property type="molecule type" value="Genomic_DNA"/>
</dbReference>
<evidence type="ECO:0000313" key="4">
    <source>
        <dbReference type="Proteomes" id="UP001347796"/>
    </source>
</evidence>
<evidence type="ECO:0000256" key="2">
    <source>
        <dbReference type="SAM" id="Phobius"/>
    </source>
</evidence>
<name>A0AAN8J4J2_PATCE</name>
<evidence type="ECO:0000256" key="1">
    <source>
        <dbReference type="SAM" id="MobiDB-lite"/>
    </source>
</evidence>
<feature type="region of interest" description="Disordered" evidence="1">
    <location>
        <begin position="88"/>
        <end position="116"/>
    </location>
</feature>
<evidence type="ECO:0000313" key="3">
    <source>
        <dbReference type="EMBL" id="KAK6168785.1"/>
    </source>
</evidence>
<dbReference type="AlphaFoldDB" id="A0AAN8J4J2"/>
<keyword evidence="2" id="KW-1133">Transmembrane helix</keyword>
<keyword evidence="4" id="KW-1185">Reference proteome</keyword>
<dbReference type="Proteomes" id="UP001347796">
    <property type="component" value="Unassembled WGS sequence"/>
</dbReference>
<feature type="compositionally biased region" description="Basic and acidic residues" evidence="1">
    <location>
        <begin position="222"/>
        <end position="241"/>
    </location>
</feature>
<sequence length="324" mass="36015">MNVSRFTASLDEEIRVSCGVHGWKKSGELEAMVPATKGEELPLTNNDVKTNGLPIAAIIGGFIGGVVITAIIASIIVLAIKKTKRGRNPETDLMEPYATIDSSPTSSNKKEPRRSVKHDELMVFEAVTCNYSPPWDVKGDSVDINSEQRTNDSAAYVDAATVRKKKKIDKQKSRELPLSPAQQTNSRDVEYVDAGTVRKKKLADRKSAAAANEAKNNPKRQNATDRKKASEYDRLSRETPRECPTPPGYSHLRREYMDIEPFTLVNENYIEDQGIYENSENVNQEQTNTKKLVPPKNKDSDGGSDSSFKRSPSPVSHYELEKNS</sequence>
<reference evidence="3 4" key="1">
    <citation type="submission" date="2024-01" db="EMBL/GenBank/DDBJ databases">
        <title>The genome of the rayed Mediterranean limpet Patella caerulea (Linnaeus, 1758).</title>
        <authorList>
            <person name="Anh-Thu Weber A."/>
            <person name="Halstead-Nussloch G."/>
        </authorList>
    </citation>
    <scope>NUCLEOTIDE SEQUENCE [LARGE SCALE GENOMIC DNA]</scope>
    <source>
        <strain evidence="3">AATW-2023a</strain>
        <tissue evidence="3">Whole specimen</tissue>
    </source>
</reference>
<organism evidence="3 4">
    <name type="scientific">Patella caerulea</name>
    <name type="common">Rayed Mediterranean limpet</name>
    <dbReference type="NCBI Taxonomy" id="87958"/>
    <lineage>
        <taxon>Eukaryota</taxon>
        <taxon>Metazoa</taxon>
        <taxon>Spiralia</taxon>
        <taxon>Lophotrochozoa</taxon>
        <taxon>Mollusca</taxon>
        <taxon>Gastropoda</taxon>
        <taxon>Patellogastropoda</taxon>
        <taxon>Patelloidea</taxon>
        <taxon>Patellidae</taxon>
        <taxon>Patella</taxon>
    </lineage>
</organism>
<feature type="compositionally biased region" description="Polar residues" evidence="1">
    <location>
        <begin position="276"/>
        <end position="290"/>
    </location>
</feature>